<evidence type="ECO:0000256" key="2">
    <source>
        <dbReference type="ARBA" id="ARBA00022448"/>
    </source>
</evidence>
<comment type="similarity">
    <text evidence="8">Belongs to the TonB-dependent receptor family.</text>
</comment>
<dbReference type="InterPro" id="IPR037066">
    <property type="entry name" value="Plug_dom_sf"/>
</dbReference>
<dbReference type="Pfam" id="PF07715">
    <property type="entry name" value="Plug"/>
    <property type="match status" value="1"/>
</dbReference>
<keyword evidence="13" id="KW-1185">Reference proteome</keyword>
<sequence length="1136" mass="127012">MKTLKYIIAVLFICSAVVPSLQAQEVQGISQVLLTENNTTDDRKALQAGTSLDDALNIIENRYNVSFLYEDHVTNSKMISSDIELSDNVISVIRQTLKEHALELQQIDDRAFGITSVEVVEDNNEQPEATVTGTVTDNNGDPLPGVNISIQGTTQGTTTGPQGSYELDVPSLEETLVFSFIGFQRQEIPLNGRETLDVQMVQETYSGDELVVVGYGTQKRETLTGSVSAVGGDELQKTPVTNTSNSIGGKLPGVVTITNSGEPGYDGSTIRIRGQHTLGDNSPLIVIDGVPSDAGSLDRLNPRDIEDLTVLKDASAAIYGSQAANGVILVQTKRGSEGAPELTIDFNQGFNQPTRIPNMADAPTYLTMLNEIDRYRGNERRYSQEEIQRHENIEEQDPWLYHDTDWFAEALKPVSLQTQADVSMAGGSENMQYRLSLGALTEDGYYQNSATQYNQYQFRSNIDGQVNENINLQFDVSGRFEDRNFPTQPAGATFRMLMRGKPQLPAYWPNGLPGPDIENGQNPVVTGTDATGYDQDDRYYVNTNLVADIEIPGVEGLGVRGTFSFDKELRERKQWLTPWTLYGFDEAGYRANGGDPAQYLTGASRPSGQEPQLSQWSEDNYNVLVNAVVEYQRDFENHSISVLGGAERRQAKNAYMYAFRRNYISPAIDQLFAGGEEQRANDGSASKEIWQSLFSRVNYDYQSKYLIELVGRYDGSYIFPEGDRYGFFPAVSVGWRLTEEEFFRNNVGFFDNLKIRASWGQTGNDRVAPYQYLASYGFGGGYIFGGGTEVPSLYQTRTPNPNITWEVANQFDVGLEASILDNRLSFEVDYFDYLREDILTQRNASVPQTSGLSLPEENIGRVSSYGVDGSINWSDQVNEDFIYDISLNAGWATNEIEFWDEAPGAPEYQQSTGSKMNTGLFYVADGIFQNQEEVDSRPSWPGARPGDVIFKDIDGNGEINADDRVRSDRNSIPEWTGGITFSASYKQFDFTAFFQGAAGASQYIQTESGDFGNYFNQFAEKRWRPSEDDHMVQHPDQDHAEGPRAFQRTEEYWISNGNTYFFRNTDYIRLKTLEVGYNMPTELTSKIGMQNMRIYLNGFNLLTWDSFGLMDPETQNGAGSYYPQKRVFNAGISLTF</sequence>
<evidence type="ECO:0000256" key="8">
    <source>
        <dbReference type="PROSITE-ProRule" id="PRU01360"/>
    </source>
</evidence>
<dbReference type="InterPro" id="IPR039426">
    <property type="entry name" value="TonB-dep_rcpt-like"/>
</dbReference>
<feature type="domain" description="TonB-dependent receptor plug" evidence="11">
    <location>
        <begin position="221"/>
        <end position="327"/>
    </location>
</feature>
<evidence type="ECO:0000256" key="9">
    <source>
        <dbReference type="SAM" id="MobiDB-lite"/>
    </source>
</evidence>
<dbReference type="SUPFAM" id="SSF56935">
    <property type="entry name" value="Porins"/>
    <property type="match status" value="1"/>
</dbReference>
<dbReference type="EMBL" id="JAJNDC010000001">
    <property type="protein sequence ID" value="MCW9711883.1"/>
    <property type="molecule type" value="Genomic_DNA"/>
</dbReference>
<evidence type="ECO:0000256" key="7">
    <source>
        <dbReference type="ARBA" id="ARBA00023237"/>
    </source>
</evidence>
<dbReference type="InterPro" id="IPR023997">
    <property type="entry name" value="TonB-dep_OMP_SusC/RagA_CS"/>
</dbReference>
<keyword evidence="5 10" id="KW-0732">Signal</keyword>
<keyword evidence="6 8" id="KW-0472">Membrane</keyword>
<feature type="compositionally biased region" description="Polar residues" evidence="9">
    <location>
        <begin position="126"/>
        <end position="139"/>
    </location>
</feature>
<gene>
    <name evidence="12" type="ORF">LQ318_03105</name>
</gene>
<name>A0ABT3PVM4_9BACT</name>
<evidence type="ECO:0000256" key="10">
    <source>
        <dbReference type="SAM" id="SignalP"/>
    </source>
</evidence>
<keyword evidence="3 8" id="KW-1134">Transmembrane beta strand</keyword>
<dbReference type="Gene3D" id="2.60.40.1120">
    <property type="entry name" value="Carboxypeptidase-like, regulatory domain"/>
    <property type="match status" value="1"/>
</dbReference>
<dbReference type="InterPro" id="IPR012910">
    <property type="entry name" value="Plug_dom"/>
</dbReference>
<dbReference type="Gene3D" id="2.170.130.10">
    <property type="entry name" value="TonB-dependent receptor, plug domain"/>
    <property type="match status" value="1"/>
</dbReference>
<keyword evidence="4 8" id="KW-0812">Transmembrane</keyword>
<feature type="chain" id="PRO_5045209470" evidence="10">
    <location>
        <begin position="24"/>
        <end position="1136"/>
    </location>
</feature>
<comment type="caution">
    <text evidence="12">The sequence shown here is derived from an EMBL/GenBank/DDBJ whole genome shotgun (WGS) entry which is preliminary data.</text>
</comment>
<feature type="compositionally biased region" description="Low complexity" evidence="9">
    <location>
        <begin position="151"/>
        <end position="163"/>
    </location>
</feature>
<dbReference type="Gene3D" id="2.40.170.20">
    <property type="entry name" value="TonB-dependent receptor, beta-barrel domain"/>
    <property type="match status" value="1"/>
</dbReference>
<dbReference type="SUPFAM" id="SSF49464">
    <property type="entry name" value="Carboxypeptidase regulatory domain-like"/>
    <property type="match status" value="1"/>
</dbReference>
<evidence type="ECO:0000256" key="5">
    <source>
        <dbReference type="ARBA" id="ARBA00022729"/>
    </source>
</evidence>
<protein>
    <submittedName>
        <fullName evidence="12">TonB-dependent receptor</fullName>
    </submittedName>
</protein>
<accession>A0ABT3PVM4</accession>
<organism evidence="12 13">
    <name type="scientific">Fodinibius salicampi</name>
    <dbReference type="NCBI Taxonomy" id="1920655"/>
    <lineage>
        <taxon>Bacteria</taxon>
        <taxon>Pseudomonadati</taxon>
        <taxon>Balneolota</taxon>
        <taxon>Balneolia</taxon>
        <taxon>Balneolales</taxon>
        <taxon>Balneolaceae</taxon>
        <taxon>Fodinibius</taxon>
    </lineage>
</organism>
<dbReference type="InterPro" id="IPR036942">
    <property type="entry name" value="Beta-barrel_TonB_sf"/>
</dbReference>
<dbReference type="Proteomes" id="UP001207337">
    <property type="component" value="Unassembled WGS sequence"/>
</dbReference>
<dbReference type="RefSeq" id="WP_265787428.1">
    <property type="nucleotide sequence ID" value="NZ_BAABRS010000001.1"/>
</dbReference>
<evidence type="ECO:0000256" key="6">
    <source>
        <dbReference type="ARBA" id="ARBA00023136"/>
    </source>
</evidence>
<dbReference type="InterPro" id="IPR008969">
    <property type="entry name" value="CarboxyPept-like_regulatory"/>
</dbReference>
<dbReference type="PROSITE" id="PS52016">
    <property type="entry name" value="TONB_DEPENDENT_REC_3"/>
    <property type="match status" value="1"/>
</dbReference>
<comment type="subcellular location">
    <subcellularLocation>
        <location evidence="1 8">Cell outer membrane</location>
        <topology evidence="1 8">Multi-pass membrane protein</topology>
    </subcellularLocation>
</comment>
<evidence type="ECO:0000313" key="13">
    <source>
        <dbReference type="Proteomes" id="UP001207337"/>
    </source>
</evidence>
<evidence type="ECO:0000256" key="3">
    <source>
        <dbReference type="ARBA" id="ARBA00022452"/>
    </source>
</evidence>
<feature type="signal peptide" evidence="10">
    <location>
        <begin position="1"/>
        <end position="23"/>
    </location>
</feature>
<dbReference type="PANTHER" id="PTHR30069">
    <property type="entry name" value="TONB-DEPENDENT OUTER MEMBRANE RECEPTOR"/>
    <property type="match status" value="1"/>
</dbReference>
<dbReference type="InterPro" id="IPR023996">
    <property type="entry name" value="TonB-dep_OMP_SusC/RagA"/>
</dbReference>
<evidence type="ECO:0000256" key="4">
    <source>
        <dbReference type="ARBA" id="ARBA00022692"/>
    </source>
</evidence>
<dbReference type="PANTHER" id="PTHR30069:SF29">
    <property type="entry name" value="HEMOGLOBIN AND HEMOGLOBIN-HAPTOGLOBIN-BINDING PROTEIN 1-RELATED"/>
    <property type="match status" value="1"/>
</dbReference>
<dbReference type="NCBIfam" id="TIGR04056">
    <property type="entry name" value="OMP_RagA_SusC"/>
    <property type="match status" value="1"/>
</dbReference>
<keyword evidence="12" id="KW-0675">Receptor</keyword>
<keyword evidence="7 8" id="KW-0998">Cell outer membrane</keyword>
<evidence type="ECO:0000313" key="12">
    <source>
        <dbReference type="EMBL" id="MCW9711883.1"/>
    </source>
</evidence>
<feature type="region of interest" description="Disordered" evidence="9">
    <location>
        <begin position="123"/>
        <end position="163"/>
    </location>
</feature>
<keyword evidence="2 8" id="KW-0813">Transport</keyword>
<evidence type="ECO:0000259" key="11">
    <source>
        <dbReference type="Pfam" id="PF07715"/>
    </source>
</evidence>
<dbReference type="NCBIfam" id="TIGR04057">
    <property type="entry name" value="SusC_RagA_signa"/>
    <property type="match status" value="1"/>
</dbReference>
<proteinExistence type="inferred from homology"/>
<reference evidence="12 13" key="1">
    <citation type="submission" date="2021-11" db="EMBL/GenBank/DDBJ databases">
        <title>Aliifidinibius sp. nov., a new bacterium isolated from saline soil.</title>
        <authorList>
            <person name="Galisteo C."/>
            <person name="De La Haba R."/>
            <person name="Sanchez-Porro C."/>
            <person name="Ventosa A."/>
        </authorList>
    </citation>
    <scope>NUCLEOTIDE SEQUENCE [LARGE SCALE GENOMIC DNA]</scope>
    <source>
        <strain evidence="12 13">KACC 190600</strain>
    </source>
</reference>
<dbReference type="Pfam" id="PF13715">
    <property type="entry name" value="CarbopepD_reg_2"/>
    <property type="match status" value="1"/>
</dbReference>
<evidence type="ECO:0000256" key="1">
    <source>
        <dbReference type="ARBA" id="ARBA00004571"/>
    </source>
</evidence>